<keyword evidence="4 12" id="KW-0812">Transmembrane</keyword>
<keyword evidence="17" id="KW-1185">Reference proteome</keyword>
<feature type="transmembrane region" description="Helical" evidence="14">
    <location>
        <begin position="186"/>
        <end position="206"/>
    </location>
</feature>
<reference evidence="16 17" key="1">
    <citation type="submission" date="2016-10" db="EMBL/GenBank/DDBJ databases">
        <authorList>
            <person name="de Groot N.N."/>
        </authorList>
    </citation>
    <scope>NUCLEOTIDE SEQUENCE [LARGE SCALE GENOMIC DNA]</scope>
    <source>
        <strain>J11</strain>
        <strain evidence="17">PG 39</strain>
    </source>
</reference>
<dbReference type="GO" id="GO:0032977">
    <property type="term" value="F:membrane insertase activity"/>
    <property type="evidence" value="ECO:0007669"/>
    <property type="project" value="InterPro"/>
</dbReference>
<dbReference type="NCBIfam" id="TIGR03592">
    <property type="entry name" value="yidC_oxa1_cterm"/>
    <property type="match status" value="1"/>
</dbReference>
<evidence type="ECO:0000256" key="11">
    <source>
        <dbReference type="ARBA" id="ARBA00033342"/>
    </source>
</evidence>
<dbReference type="NCBIfam" id="NF001300">
    <property type="entry name" value="PRK00247.1"/>
    <property type="match status" value="1"/>
</dbReference>
<sequence>MLEIFVYPVSAVMKLWHLLLADVIGLEKSLAWTLSVLGLVIIIRSLIAPLFLIQMRSSRIMSLMRPELSALAKEYKTRTDKDSMKEFEQRRKEIQQRYNFKASAGCLPALIQFPAFIGLYQVLIRMARPSEGLESNQHRAIGFLTPQDVSEFLDSRIADVPLPAYASMTPQQFAELGTTKEAVLGFLWPLLIIAVVATMVNLLLSVRRTRPSLDWDSKVARFSLKLTYFMLIFIPLMLFSAGLTGPIPMAIIVYWVANNLWTLIQSAVIDYKLEKEMPYSQEYRAARKAHLREHRERMRTKRSTKWWRRRTRVKGILPTQGGQEARTQLREHKAEIKAEKQRAKEEKKRLRKAKLESLQQANREKAAQKKAEQEASSENDTAAEVESADPQAPEALPDQPDASADTPSDKP</sequence>
<comment type="function">
    <text evidence="7">Required for the insertion and/or proper folding and/or complex formation of integral membrane proteins into the membrane. Involved in integration of membrane proteins that insert both dependently and independently of the Sec translocase complex, as well as at least some lipoproteins. Aids folding of multispanning membrane proteins.</text>
</comment>
<dbReference type="PANTHER" id="PTHR12428:SF65">
    <property type="entry name" value="CYTOCHROME C OXIDASE ASSEMBLY PROTEIN COX18, MITOCHONDRIAL"/>
    <property type="match status" value="1"/>
</dbReference>
<evidence type="ECO:0000256" key="5">
    <source>
        <dbReference type="ARBA" id="ARBA00022989"/>
    </source>
</evidence>
<dbReference type="GO" id="GO:0005886">
    <property type="term" value="C:plasma membrane"/>
    <property type="evidence" value="ECO:0007669"/>
    <property type="project" value="TreeGrafter"/>
</dbReference>
<gene>
    <name evidence="16" type="ORF">SAMN05660282_01950</name>
</gene>
<feature type="compositionally biased region" description="Basic and acidic residues" evidence="13">
    <location>
        <begin position="362"/>
        <end position="373"/>
    </location>
</feature>
<dbReference type="RefSeq" id="WP_092286840.1">
    <property type="nucleotide sequence ID" value="NZ_FOPJ01000015.1"/>
</dbReference>
<accession>A0A1I2UNZ0</accession>
<comment type="subunit">
    <text evidence="8">Interacts with the Sec translocase complex via SecD. Specifically interacts with transmembrane segments of nascent integral membrane proteins during membrane integration.</text>
</comment>
<dbReference type="GO" id="GO:0051205">
    <property type="term" value="P:protein insertion into membrane"/>
    <property type="evidence" value="ECO:0007669"/>
    <property type="project" value="TreeGrafter"/>
</dbReference>
<feature type="compositionally biased region" description="Acidic residues" evidence="13">
    <location>
        <begin position="375"/>
        <end position="387"/>
    </location>
</feature>
<feature type="transmembrane region" description="Helical" evidence="14">
    <location>
        <begin position="100"/>
        <end position="123"/>
    </location>
</feature>
<dbReference type="InterPro" id="IPR001708">
    <property type="entry name" value="YidC/ALB3/OXA1/COX18"/>
</dbReference>
<dbReference type="PANTHER" id="PTHR12428">
    <property type="entry name" value="OXA1"/>
    <property type="match status" value="1"/>
</dbReference>
<evidence type="ECO:0000256" key="6">
    <source>
        <dbReference type="ARBA" id="ARBA00023136"/>
    </source>
</evidence>
<dbReference type="AlphaFoldDB" id="A0A1I2UNZ0"/>
<evidence type="ECO:0000256" key="1">
    <source>
        <dbReference type="ARBA" id="ARBA00004141"/>
    </source>
</evidence>
<dbReference type="OrthoDB" id="9780552at2"/>
<feature type="transmembrane region" description="Helical" evidence="14">
    <location>
        <begin position="226"/>
        <end position="257"/>
    </location>
</feature>
<evidence type="ECO:0000256" key="13">
    <source>
        <dbReference type="SAM" id="MobiDB-lite"/>
    </source>
</evidence>
<dbReference type="InterPro" id="IPR028055">
    <property type="entry name" value="YidC/Oxa/ALB_C"/>
</dbReference>
<evidence type="ECO:0000256" key="2">
    <source>
        <dbReference type="ARBA" id="ARBA00010527"/>
    </source>
</evidence>
<protein>
    <recommendedName>
        <fullName evidence="3">Membrane protein insertase YidC</fullName>
    </recommendedName>
    <alternativeName>
        <fullName evidence="11">Foldase YidC</fullName>
    </alternativeName>
    <alternativeName>
        <fullName evidence="10">Membrane integrase YidC</fullName>
    </alternativeName>
    <alternativeName>
        <fullName evidence="9">Membrane protein YidC</fullName>
    </alternativeName>
</protein>
<dbReference type="Pfam" id="PF02096">
    <property type="entry name" value="60KD_IMP"/>
    <property type="match status" value="1"/>
</dbReference>
<evidence type="ECO:0000256" key="9">
    <source>
        <dbReference type="ARBA" id="ARBA00031538"/>
    </source>
</evidence>
<evidence type="ECO:0000256" key="4">
    <source>
        <dbReference type="ARBA" id="ARBA00022692"/>
    </source>
</evidence>
<evidence type="ECO:0000256" key="10">
    <source>
        <dbReference type="ARBA" id="ARBA00033245"/>
    </source>
</evidence>
<feature type="domain" description="Membrane insertase YidC/Oxa/ALB C-terminal" evidence="15">
    <location>
        <begin position="32"/>
        <end position="269"/>
    </location>
</feature>
<evidence type="ECO:0000256" key="8">
    <source>
        <dbReference type="ARBA" id="ARBA00026028"/>
    </source>
</evidence>
<feature type="compositionally biased region" description="Basic and acidic residues" evidence="13">
    <location>
        <begin position="327"/>
        <end position="348"/>
    </location>
</feature>
<comment type="subcellular location">
    <subcellularLocation>
        <location evidence="1 12">Membrane</location>
        <topology evidence="1 12">Multi-pass membrane protein</topology>
    </subcellularLocation>
</comment>
<evidence type="ECO:0000256" key="3">
    <source>
        <dbReference type="ARBA" id="ARBA00015325"/>
    </source>
</evidence>
<evidence type="ECO:0000313" key="16">
    <source>
        <dbReference type="EMBL" id="SFG78872.1"/>
    </source>
</evidence>
<organism evidence="16 17">
    <name type="scientific">Corynebacterium spheniscorum</name>
    <dbReference type="NCBI Taxonomy" id="185761"/>
    <lineage>
        <taxon>Bacteria</taxon>
        <taxon>Bacillati</taxon>
        <taxon>Actinomycetota</taxon>
        <taxon>Actinomycetes</taxon>
        <taxon>Mycobacteriales</taxon>
        <taxon>Corynebacteriaceae</taxon>
        <taxon>Corynebacterium</taxon>
    </lineage>
</organism>
<evidence type="ECO:0000313" key="17">
    <source>
        <dbReference type="Proteomes" id="UP000199065"/>
    </source>
</evidence>
<evidence type="ECO:0000256" key="14">
    <source>
        <dbReference type="SAM" id="Phobius"/>
    </source>
</evidence>
<keyword evidence="5 14" id="KW-1133">Transmembrane helix</keyword>
<feature type="transmembrane region" description="Helical" evidence="14">
    <location>
        <begin position="30"/>
        <end position="53"/>
    </location>
</feature>
<comment type="similarity">
    <text evidence="2">Belongs to the OXA1/ALB3/YidC family. Type 1 subfamily.</text>
</comment>
<dbReference type="EMBL" id="FOPJ01000015">
    <property type="protein sequence ID" value="SFG78872.1"/>
    <property type="molecule type" value="Genomic_DNA"/>
</dbReference>
<name>A0A1I2UNZ0_9CORY</name>
<evidence type="ECO:0000256" key="12">
    <source>
        <dbReference type="RuleBase" id="RU003945"/>
    </source>
</evidence>
<dbReference type="Proteomes" id="UP000199065">
    <property type="component" value="Unassembled WGS sequence"/>
</dbReference>
<feature type="region of interest" description="Disordered" evidence="13">
    <location>
        <begin position="317"/>
        <end position="411"/>
    </location>
</feature>
<evidence type="ECO:0000259" key="15">
    <source>
        <dbReference type="Pfam" id="PF02096"/>
    </source>
</evidence>
<evidence type="ECO:0000256" key="7">
    <source>
        <dbReference type="ARBA" id="ARBA00025034"/>
    </source>
</evidence>
<dbReference type="STRING" id="185761.SAMN05660282_01950"/>
<proteinExistence type="inferred from homology"/>
<keyword evidence="6 14" id="KW-0472">Membrane</keyword>